<dbReference type="AlphaFoldDB" id="A0AAD7U467"/>
<dbReference type="Proteomes" id="UP001215151">
    <property type="component" value="Unassembled WGS sequence"/>
</dbReference>
<organism evidence="1 2">
    <name type="scientific">Trametes cubensis</name>
    <dbReference type="NCBI Taxonomy" id="1111947"/>
    <lineage>
        <taxon>Eukaryota</taxon>
        <taxon>Fungi</taxon>
        <taxon>Dikarya</taxon>
        <taxon>Basidiomycota</taxon>
        <taxon>Agaricomycotina</taxon>
        <taxon>Agaricomycetes</taxon>
        <taxon>Polyporales</taxon>
        <taxon>Polyporaceae</taxon>
        <taxon>Trametes</taxon>
    </lineage>
</organism>
<proteinExistence type="predicted"/>
<evidence type="ECO:0000313" key="1">
    <source>
        <dbReference type="EMBL" id="KAJ8497057.1"/>
    </source>
</evidence>
<accession>A0AAD7U467</accession>
<evidence type="ECO:0000313" key="2">
    <source>
        <dbReference type="Proteomes" id="UP001215151"/>
    </source>
</evidence>
<dbReference type="EMBL" id="JAPEVG010000009">
    <property type="protein sequence ID" value="KAJ8497057.1"/>
    <property type="molecule type" value="Genomic_DNA"/>
</dbReference>
<comment type="caution">
    <text evidence="1">The sequence shown here is derived from an EMBL/GenBank/DDBJ whole genome shotgun (WGS) entry which is preliminary data.</text>
</comment>
<dbReference type="InterPro" id="IPR011009">
    <property type="entry name" value="Kinase-like_dom_sf"/>
</dbReference>
<sequence>MPYEQANYFNFSSLILKSYPETSPWDLTPEVFSVRPKRTAPCLHFPDSLKDAALVQAKKSKLNPFHFMCGRNPFVLDTPPPPDATIPINASDVVPPLMRWLVSEDVQYEFVEELHAGEGGIVCRIRAGQDTRVLKLYIGLDATVRFRTEANAYASILSRNVTGIVPQCYGCPLSVLRGQDPSVTKGLVLEDLVGAQCLSVHNVDLGVGEMALRALHKLHSAHILHGNPEKVNVLVILEMKRVVWVRFSHAVCQDSVTRQALLAELAEGWAFIYQRLIPDGFIGWESGPDAIDPRTLVDDVAPALMQPTRPRPSKPTIAEEAIAILASYPDINLFSWDPPIFHLTPGPKHDHEYDADEFLEAIKAEHAKLTFNPFGKWYGPCPCRTDTPETITENSDEWCAYDVPPRIPQIPSETEIEFLEYMKCSSNHPFLRVRIGSSERLLKIFSMNWGGKKNNAPCMPRFMTERDAYSHLAHHGACAAGAVPQCYGWIELSRAHVDSANAAIRQAYAGEPPPWLVFPVFEDGSPSAAIVLEYLPESEAITLDNISPARADLAVRSLSRVHCSYVVHGDVTNMKNLRLIRGRGDSPDRVVVIDFDHSMMSSWKRAWPSRIRFYNEFMTLWVHLYSWMLPMRRTYCKTTKHPHTIEPKQADLVPK</sequence>
<dbReference type="SUPFAM" id="SSF56112">
    <property type="entry name" value="Protein kinase-like (PK-like)"/>
    <property type="match status" value="2"/>
</dbReference>
<evidence type="ECO:0008006" key="3">
    <source>
        <dbReference type="Google" id="ProtNLM"/>
    </source>
</evidence>
<name>A0AAD7U467_9APHY</name>
<reference evidence="1" key="1">
    <citation type="submission" date="2022-11" db="EMBL/GenBank/DDBJ databases">
        <title>Genome Sequence of Cubamyces cubensis.</title>
        <authorList>
            <person name="Buettner E."/>
        </authorList>
    </citation>
    <scope>NUCLEOTIDE SEQUENCE</scope>
    <source>
        <strain evidence="1">MPL-01</strain>
    </source>
</reference>
<keyword evidence="2" id="KW-1185">Reference proteome</keyword>
<gene>
    <name evidence="1" type="ORF">ONZ51_g751</name>
</gene>
<protein>
    <recommendedName>
        <fullName evidence="3">Protein kinase domain-containing protein</fullName>
    </recommendedName>
</protein>